<keyword evidence="8" id="KW-0436">Ligase</keyword>
<reference evidence="8 9" key="1">
    <citation type="submission" date="2016-10" db="EMBL/GenBank/DDBJ databases">
        <authorList>
            <person name="de Groot N.N."/>
        </authorList>
    </citation>
    <scope>NUCLEOTIDE SEQUENCE [LARGE SCALE GENOMIC DNA]</scope>
    <source>
        <strain evidence="8 9">CGMCC 4.6533</strain>
    </source>
</reference>
<gene>
    <name evidence="8" type="ORF">SAMN05421869_106391</name>
</gene>
<evidence type="ECO:0000256" key="5">
    <source>
        <dbReference type="SAM" id="MobiDB-lite"/>
    </source>
</evidence>
<feature type="transmembrane region" description="Helical" evidence="6">
    <location>
        <begin position="263"/>
        <end position="281"/>
    </location>
</feature>
<feature type="region of interest" description="Disordered" evidence="5">
    <location>
        <begin position="449"/>
        <end position="492"/>
    </location>
</feature>
<dbReference type="InterPro" id="IPR007016">
    <property type="entry name" value="O-antigen_ligase-rel_domated"/>
</dbReference>
<evidence type="ECO:0000256" key="4">
    <source>
        <dbReference type="ARBA" id="ARBA00023136"/>
    </source>
</evidence>
<proteinExistence type="predicted"/>
<dbReference type="EMBL" id="FNDJ01000006">
    <property type="protein sequence ID" value="SDI66396.1"/>
    <property type="molecule type" value="Genomic_DNA"/>
</dbReference>
<feature type="transmembrane region" description="Helical" evidence="6">
    <location>
        <begin position="424"/>
        <end position="442"/>
    </location>
</feature>
<dbReference type="Proteomes" id="UP000199202">
    <property type="component" value="Unassembled WGS sequence"/>
</dbReference>
<dbReference type="PANTHER" id="PTHR37422">
    <property type="entry name" value="TEICHURONIC ACID BIOSYNTHESIS PROTEIN TUAE"/>
    <property type="match status" value="1"/>
</dbReference>
<dbReference type="PANTHER" id="PTHR37422:SF13">
    <property type="entry name" value="LIPOPOLYSACCHARIDE BIOSYNTHESIS PROTEIN PA4999-RELATED"/>
    <property type="match status" value="1"/>
</dbReference>
<feature type="region of interest" description="Disordered" evidence="5">
    <location>
        <begin position="1"/>
        <end position="27"/>
    </location>
</feature>
<dbReference type="GO" id="GO:0016874">
    <property type="term" value="F:ligase activity"/>
    <property type="evidence" value="ECO:0007669"/>
    <property type="project" value="UniProtKB-KW"/>
</dbReference>
<feature type="transmembrane region" description="Helical" evidence="6">
    <location>
        <begin position="241"/>
        <end position="257"/>
    </location>
</feature>
<organism evidence="8 9">
    <name type="scientific">Nonomuraea jiangxiensis</name>
    <dbReference type="NCBI Taxonomy" id="633440"/>
    <lineage>
        <taxon>Bacteria</taxon>
        <taxon>Bacillati</taxon>
        <taxon>Actinomycetota</taxon>
        <taxon>Actinomycetes</taxon>
        <taxon>Streptosporangiales</taxon>
        <taxon>Streptosporangiaceae</taxon>
        <taxon>Nonomuraea</taxon>
    </lineage>
</organism>
<feature type="compositionally biased region" description="Polar residues" evidence="5">
    <location>
        <begin position="482"/>
        <end position="492"/>
    </location>
</feature>
<evidence type="ECO:0000256" key="3">
    <source>
        <dbReference type="ARBA" id="ARBA00022989"/>
    </source>
</evidence>
<dbReference type="STRING" id="633440.SAMN05421869_106391"/>
<feature type="transmembrane region" description="Helical" evidence="6">
    <location>
        <begin position="214"/>
        <end position="232"/>
    </location>
</feature>
<evidence type="ECO:0000256" key="6">
    <source>
        <dbReference type="SAM" id="Phobius"/>
    </source>
</evidence>
<feature type="transmembrane region" description="Helical" evidence="6">
    <location>
        <begin position="34"/>
        <end position="54"/>
    </location>
</feature>
<evidence type="ECO:0000313" key="8">
    <source>
        <dbReference type="EMBL" id="SDI66396.1"/>
    </source>
</evidence>
<keyword evidence="3 6" id="KW-1133">Transmembrane helix</keyword>
<feature type="transmembrane region" description="Helical" evidence="6">
    <location>
        <begin position="288"/>
        <end position="312"/>
    </location>
</feature>
<dbReference type="GO" id="GO:0016020">
    <property type="term" value="C:membrane"/>
    <property type="evidence" value="ECO:0007669"/>
    <property type="project" value="UniProtKB-SubCell"/>
</dbReference>
<feature type="transmembrane region" description="Helical" evidence="6">
    <location>
        <begin position="401"/>
        <end position="418"/>
    </location>
</feature>
<dbReference type="AlphaFoldDB" id="A0A1G8MES5"/>
<feature type="transmembrane region" description="Helical" evidence="6">
    <location>
        <begin position="123"/>
        <end position="142"/>
    </location>
</feature>
<protein>
    <submittedName>
        <fullName evidence="8">O-Antigen ligase</fullName>
    </submittedName>
</protein>
<feature type="transmembrane region" description="Helical" evidence="6">
    <location>
        <begin position="154"/>
        <end position="175"/>
    </location>
</feature>
<feature type="transmembrane region" description="Helical" evidence="6">
    <location>
        <begin position="60"/>
        <end position="80"/>
    </location>
</feature>
<evidence type="ECO:0000259" key="7">
    <source>
        <dbReference type="Pfam" id="PF04932"/>
    </source>
</evidence>
<comment type="subcellular location">
    <subcellularLocation>
        <location evidence="1">Membrane</location>
        <topology evidence="1">Multi-pass membrane protein</topology>
    </subcellularLocation>
</comment>
<name>A0A1G8MES5_9ACTN</name>
<dbReference type="Pfam" id="PF04932">
    <property type="entry name" value="Wzy_C"/>
    <property type="match status" value="1"/>
</dbReference>
<accession>A0A1G8MES5</accession>
<keyword evidence="9" id="KW-1185">Reference proteome</keyword>
<feature type="domain" description="O-antigen ligase-related" evidence="7">
    <location>
        <begin position="249"/>
        <end position="376"/>
    </location>
</feature>
<sequence>MSATRTAPAHDLAPPVGEPVPGRARRPVPHRADAATAGVVFVVILMIVPARLVFRGLSFAITPAEAVGLFAMAWWFCAHFTDTLGVAKGRTFVRTMVFVYGASLLATYAYATAGFLPGDELDLADHMLVSATAMIGVVLLMVDGVRGRDRLDLVLKSVAVMGAVLGVIAALQFLFQIDPTRYMVLPGLRFTQEELFILERNGLSRVAATTGHPIEFAVVCAMILPIALHYAFRAHEQGKPSVRWWICATLIGAGMVFSVSRSAFVGLAGAAVVLLIGWPKVRRLIAAGAVLVFVVGVRLVVPGVLGAIITLFTGLSNDSSLRWRIMDYSAAATEIAKHPWLGRGLGTWYAPKYLVFDNQYILTTVETGVIGVLAFAGLFVAGIWSALRARHLMSDPAGRDLGLTLAACLVVPLIGAATFDLRSYAVVTGLSFLLVGAAGVLMREARHGRTATSPPVDPLRDRPAASPPLDPGLSPAGADGRPSTSPRTDPAR</sequence>
<evidence type="ECO:0000256" key="1">
    <source>
        <dbReference type="ARBA" id="ARBA00004141"/>
    </source>
</evidence>
<feature type="transmembrane region" description="Helical" evidence="6">
    <location>
        <begin position="368"/>
        <end position="389"/>
    </location>
</feature>
<dbReference type="InterPro" id="IPR051533">
    <property type="entry name" value="WaaL-like"/>
</dbReference>
<dbReference type="RefSeq" id="WP_245765076.1">
    <property type="nucleotide sequence ID" value="NZ_FNDJ01000006.1"/>
</dbReference>
<keyword evidence="2 6" id="KW-0812">Transmembrane</keyword>
<feature type="transmembrane region" description="Helical" evidence="6">
    <location>
        <begin position="92"/>
        <end position="111"/>
    </location>
</feature>
<keyword evidence="4 6" id="KW-0472">Membrane</keyword>
<evidence type="ECO:0000256" key="2">
    <source>
        <dbReference type="ARBA" id="ARBA00022692"/>
    </source>
</evidence>
<evidence type="ECO:0000313" key="9">
    <source>
        <dbReference type="Proteomes" id="UP000199202"/>
    </source>
</evidence>